<keyword evidence="3" id="KW-1185">Reference proteome</keyword>
<accession>A0A9N9XP35</accession>
<reference evidence="2" key="1">
    <citation type="submission" date="2022-01" db="EMBL/GenBank/DDBJ databases">
        <authorList>
            <person name="King R."/>
        </authorList>
    </citation>
    <scope>NUCLEOTIDE SEQUENCE</scope>
</reference>
<sequence>METVELGEMSDKVDPSQDKFPFCIVWTPIPVLTWLIPIIGHMGIGLSNGVIRDFAGSYYVAENNMGFAKPVKYWQLSPSLAKGGASGWDLAVTGAAVIYKNRAHNLLCDNCHSFVATALDLMNYKDSRKWNMVKLAFLMLIYSKYVSFTGFLKTWLPFFFIVTVSVIVSCTVNN</sequence>
<dbReference type="EMBL" id="OU900095">
    <property type="protein sequence ID" value="CAG9859397.1"/>
    <property type="molecule type" value="Genomic_DNA"/>
</dbReference>
<dbReference type="Pfam" id="PF05608">
    <property type="entry name" value="RTE1"/>
    <property type="match status" value="1"/>
</dbReference>
<dbReference type="PANTHER" id="PTHR20921:SF0">
    <property type="entry name" value="TRANSMEMBRANE PROTEIN 222"/>
    <property type="match status" value="1"/>
</dbReference>
<keyword evidence="1" id="KW-0812">Transmembrane</keyword>
<dbReference type="OrthoDB" id="267284at2759"/>
<dbReference type="Proteomes" id="UP001153712">
    <property type="component" value="Chromosome 2"/>
</dbReference>
<feature type="transmembrane region" description="Helical" evidence="1">
    <location>
        <begin position="154"/>
        <end position="172"/>
    </location>
</feature>
<proteinExistence type="predicted"/>
<dbReference type="AlphaFoldDB" id="A0A9N9XP35"/>
<evidence type="ECO:0008006" key="4">
    <source>
        <dbReference type="Google" id="ProtNLM"/>
    </source>
</evidence>
<dbReference type="InterPro" id="IPR008496">
    <property type="entry name" value="TMEM222/RTE1"/>
</dbReference>
<organism evidence="2 3">
    <name type="scientific">Phyllotreta striolata</name>
    <name type="common">Striped flea beetle</name>
    <name type="synonym">Crioceris striolata</name>
    <dbReference type="NCBI Taxonomy" id="444603"/>
    <lineage>
        <taxon>Eukaryota</taxon>
        <taxon>Metazoa</taxon>
        <taxon>Ecdysozoa</taxon>
        <taxon>Arthropoda</taxon>
        <taxon>Hexapoda</taxon>
        <taxon>Insecta</taxon>
        <taxon>Pterygota</taxon>
        <taxon>Neoptera</taxon>
        <taxon>Endopterygota</taxon>
        <taxon>Coleoptera</taxon>
        <taxon>Polyphaga</taxon>
        <taxon>Cucujiformia</taxon>
        <taxon>Chrysomeloidea</taxon>
        <taxon>Chrysomelidae</taxon>
        <taxon>Galerucinae</taxon>
        <taxon>Alticini</taxon>
        <taxon>Phyllotreta</taxon>
    </lineage>
</organism>
<evidence type="ECO:0000313" key="3">
    <source>
        <dbReference type="Proteomes" id="UP001153712"/>
    </source>
</evidence>
<keyword evidence="1" id="KW-0472">Membrane</keyword>
<feature type="transmembrane region" description="Helical" evidence="1">
    <location>
        <begin position="132"/>
        <end position="148"/>
    </location>
</feature>
<name>A0A9N9XP35_PHYSR</name>
<dbReference type="PANTHER" id="PTHR20921">
    <property type="entry name" value="TRANSMEMBRANE PROTEIN 222"/>
    <property type="match status" value="1"/>
</dbReference>
<evidence type="ECO:0000256" key="1">
    <source>
        <dbReference type="SAM" id="Phobius"/>
    </source>
</evidence>
<evidence type="ECO:0000313" key="2">
    <source>
        <dbReference type="EMBL" id="CAG9859397.1"/>
    </source>
</evidence>
<protein>
    <recommendedName>
        <fullName evidence="4">Transmembrane protein 222</fullName>
    </recommendedName>
</protein>
<keyword evidence="1" id="KW-1133">Transmembrane helix</keyword>
<gene>
    <name evidence="2" type="ORF">PHYEVI_LOCUS5771</name>
</gene>